<evidence type="ECO:0000313" key="2">
    <source>
        <dbReference type="EMBL" id="SVC30021.1"/>
    </source>
</evidence>
<name>A0A382L559_9ZZZZ</name>
<protein>
    <submittedName>
        <fullName evidence="2">Uncharacterized protein</fullName>
    </submittedName>
</protein>
<dbReference type="EMBL" id="UINC01083886">
    <property type="protein sequence ID" value="SVC30021.1"/>
    <property type="molecule type" value="Genomic_DNA"/>
</dbReference>
<sequence length="53" mass="5726">VKGKGKPGNRESSRQRIADKNHPEVNGQTIGEEAQGQSKGLLAKLDTLSRDEP</sequence>
<proteinExistence type="predicted"/>
<organism evidence="2">
    <name type="scientific">marine metagenome</name>
    <dbReference type="NCBI Taxonomy" id="408172"/>
    <lineage>
        <taxon>unclassified sequences</taxon>
        <taxon>metagenomes</taxon>
        <taxon>ecological metagenomes</taxon>
    </lineage>
</organism>
<dbReference type="AlphaFoldDB" id="A0A382L559"/>
<gene>
    <name evidence="2" type="ORF">METZ01_LOCUS282875</name>
</gene>
<feature type="non-terminal residue" evidence="2">
    <location>
        <position position="1"/>
    </location>
</feature>
<feature type="compositionally biased region" description="Basic and acidic residues" evidence="1">
    <location>
        <begin position="8"/>
        <end position="23"/>
    </location>
</feature>
<reference evidence="2" key="1">
    <citation type="submission" date="2018-05" db="EMBL/GenBank/DDBJ databases">
        <authorList>
            <person name="Lanie J.A."/>
            <person name="Ng W.-L."/>
            <person name="Kazmierczak K.M."/>
            <person name="Andrzejewski T.M."/>
            <person name="Davidsen T.M."/>
            <person name="Wayne K.J."/>
            <person name="Tettelin H."/>
            <person name="Glass J.I."/>
            <person name="Rusch D."/>
            <person name="Podicherti R."/>
            <person name="Tsui H.-C.T."/>
            <person name="Winkler M.E."/>
        </authorList>
    </citation>
    <scope>NUCLEOTIDE SEQUENCE</scope>
</reference>
<feature type="region of interest" description="Disordered" evidence="1">
    <location>
        <begin position="1"/>
        <end position="53"/>
    </location>
</feature>
<accession>A0A382L559</accession>
<evidence type="ECO:0000256" key="1">
    <source>
        <dbReference type="SAM" id="MobiDB-lite"/>
    </source>
</evidence>